<feature type="region of interest" description="Disordered" evidence="1">
    <location>
        <begin position="72"/>
        <end position="101"/>
    </location>
</feature>
<keyword evidence="2" id="KW-0732">Signal</keyword>
<dbReference type="EMBL" id="VFOV01000001">
    <property type="protein sequence ID" value="TQL70825.1"/>
    <property type="molecule type" value="Genomic_DNA"/>
</dbReference>
<dbReference type="RefSeq" id="WP_141782507.1">
    <property type="nucleotide sequence ID" value="NZ_VFOV01000001.1"/>
</dbReference>
<proteinExistence type="predicted"/>
<name>A0A543AE18_9ACTN</name>
<dbReference type="Proteomes" id="UP000320209">
    <property type="component" value="Unassembled WGS sequence"/>
</dbReference>
<keyword evidence="4" id="KW-1185">Reference proteome</keyword>
<evidence type="ECO:0000256" key="2">
    <source>
        <dbReference type="SAM" id="SignalP"/>
    </source>
</evidence>
<protein>
    <submittedName>
        <fullName evidence="3">Uncharacterized protein</fullName>
    </submittedName>
</protein>
<feature type="region of interest" description="Disordered" evidence="1">
    <location>
        <begin position="32"/>
        <end position="55"/>
    </location>
</feature>
<dbReference type="OrthoDB" id="3782820at2"/>
<feature type="chain" id="PRO_5021848343" evidence="2">
    <location>
        <begin position="33"/>
        <end position="143"/>
    </location>
</feature>
<evidence type="ECO:0000256" key="1">
    <source>
        <dbReference type="SAM" id="MobiDB-lite"/>
    </source>
</evidence>
<comment type="caution">
    <text evidence="3">The sequence shown here is derived from an EMBL/GenBank/DDBJ whole genome shotgun (WGS) entry which is preliminary data.</text>
</comment>
<gene>
    <name evidence="3" type="ORF">FB381_4769</name>
</gene>
<feature type="compositionally biased region" description="Low complexity" evidence="1">
    <location>
        <begin position="45"/>
        <end position="55"/>
    </location>
</feature>
<evidence type="ECO:0000313" key="4">
    <source>
        <dbReference type="Proteomes" id="UP000320209"/>
    </source>
</evidence>
<dbReference type="AlphaFoldDB" id="A0A543AE18"/>
<accession>A0A543AE18</accession>
<feature type="signal peptide" evidence="2">
    <location>
        <begin position="1"/>
        <end position="32"/>
    </location>
</feature>
<sequence>MSSKILGGLRRSLAATLIAGGLVAAGAGGAHAAQGDEPIRQPDRGPAGPVTVGGAALGSDAAVTATTDGTTVVGSGRAHLESPLGHNAGGVVHHDDTGGPLGRGARLGDDHLGFAGGVTGDTSSVDVVGTGRIGVEKRYYVQD</sequence>
<evidence type="ECO:0000313" key="3">
    <source>
        <dbReference type="EMBL" id="TQL70825.1"/>
    </source>
</evidence>
<organism evidence="3 4">
    <name type="scientific">Nocardioides albertanoniae</name>
    <dbReference type="NCBI Taxonomy" id="1175486"/>
    <lineage>
        <taxon>Bacteria</taxon>
        <taxon>Bacillati</taxon>
        <taxon>Actinomycetota</taxon>
        <taxon>Actinomycetes</taxon>
        <taxon>Propionibacteriales</taxon>
        <taxon>Nocardioidaceae</taxon>
        <taxon>Nocardioides</taxon>
    </lineage>
</organism>
<reference evidence="3 4" key="1">
    <citation type="submission" date="2019-06" db="EMBL/GenBank/DDBJ databases">
        <title>Sequencing the genomes of 1000 actinobacteria strains.</title>
        <authorList>
            <person name="Klenk H.-P."/>
        </authorList>
    </citation>
    <scope>NUCLEOTIDE SEQUENCE [LARGE SCALE GENOMIC DNA]</scope>
    <source>
        <strain evidence="3 4">DSM 25218</strain>
    </source>
</reference>